<dbReference type="InterPro" id="IPR029045">
    <property type="entry name" value="ClpP/crotonase-like_dom_sf"/>
</dbReference>
<reference evidence="2 3" key="1">
    <citation type="submission" date="2018-02" db="EMBL/GenBank/DDBJ databases">
        <title>The draft genome of Sphingobacterium gobiense H7.</title>
        <authorList>
            <person name="Li L."/>
            <person name="Liu L."/>
            <person name="Zhang X."/>
            <person name="Wang T."/>
            <person name="Liang L."/>
        </authorList>
    </citation>
    <scope>NUCLEOTIDE SEQUENCE [LARGE SCALE GENOMIC DNA]</scope>
    <source>
        <strain evidence="2 3">ACCC 05757</strain>
    </source>
</reference>
<dbReference type="PANTHER" id="PTHR11261:SF3">
    <property type="entry name" value="RETINOL-BINDING PROTEIN 3"/>
    <property type="match status" value="1"/>
</dbReference>
<protein>
    <recommendedName>
        <fullName evidence="1">Tail specific protease domain-containing protein</fullName>
    </recommendedName>
</protein>
<evidence type="ECO:0000313" key="2">
    <source>
        <dbReference type="EMBL" id="PRD56660.1"/>
    </source>
</evidence>
<dbReference type="RefSeq" id="WP_105723682.1">
    <property type="nucleotide sequence ID" value="NZ_PVBS01000001.1"/>
</dbReference>
<dbReference type="Gene3D" id="3.90.226.10">
    <property type="entry name" value="2-enoyl-CoA Hydratase, Chain A, domain 1"/>
    <property type="match status" value="1"/>
</dbReference>
<dbReference type="OrthoDB" id="9812068at2"/>
<dbReference type="PANTHER" id="PTHR11261">
    <property type="entry name" value="INTERPHOTORECEPTOR RETINOID-BINDING PROTEIN"/>
    <property type="match status" value="1"/>
</dbReference>
<comment type="caution">
    <text evidence="2">The sequence shown here is derived from an EMBL/GenBank/DDBJ whole genome shotgun (WGS) entry which is preliminary data.</text>
</comment>
<dbReference type="SMART" id="SM00245">
    <property type="entry name" value="TSPc"/>
    <property type="match status" value="1"/>
</dbReference>
<name>A0A2S9JTV6_9SPHI</name>
<gene>
    <name evidence="2" type="ORF">C5749_05345</name>
</gene>
<dbReference type="GO" id="GO:0006508">
    <property type="term" value="P:proteolysis"/>
    <property type="evidence" value="ECO:0007669"/>
    <property type="project" value="InterPro"/>
</dbReference>
<evidence type="ECO:0000313" key="3">
    <source>
        <dbReference type="Proteomes" id="UP000238642"/>
    </source>
</evidence>
<dbReference type="CDD" id="cd07563">
    <property type="entry name" value="Peptidase_S41_IRBP"/>
    <property type="match status" value="1"/>
</dbReference>
<dbReference type="Pfam" id="PF11918">
    <property type="entry name" value="Peptidase_S41_N"/>
    <property type="match status" value="1"/>
</dbReference>
<dbReference type="SUPFAM" id="SSF52096">
    <property type="entry name" value="ClpP/crotonase"/>
    <property type="match status" value="1"/>
</dbReference>
<sequence>MIIKLIAPLIILILWFQNTNGQILTKNDIKLITDQIEQLINENYVFQENKIRIVLEFQQKVKSGKYDAITNPDSLAGILSHDLRSISNDGHLYVRYLSNSDTVKKDIKDWEKQELEQEIRSNYGFREVQILENNIGYIKITDFMHPQRAMQTAVAAMKLVENTDALIIDLRGNGGGYPGIMEYILNHYFDGPPTLLSTTYFGDSTLHPAPNYTSDLVYGKLRLGTPLYILIDKKTASAAEYFAYTLQAHKKAVVVGETSAGAANMNSFFTLPHNLRISISTASPVNEITKTNWEQRGVQPDYPVNAEDAKDKSMEIIVSGVFCLSQ</sequence>
<proteinExistence type="predicted"/>
<feature type="domain" description="Tail specific protease" evidence="1">
    <location>
        <begin position="100"/>
        <end position="305"/>
    </location>
</feature>
<dbReference type="EMBL" id="PVBS01000001">
    <property type="protein sequence ID" value="PRD56660.1"/>
    <property type="molecule type" value="Genomic_DNA"/>
</dbReference>
<dbReference type="Pfam" id="PF03572">
    <property type="entry name" value="Peptidase_S41"/>
    <property type="match status" value="1"/>
</dbReference>
<dbReference type="GO" id="GO:0008236">
    <property type="term" value="F:serine-type peptidase activity"/>
    <property type="evidence" value="ECO:0007669"/>
    <property type="project" value="InterPro"/>
</dbReference>
<dbReference type="InterPro" id="IPR005151">
    <property type="entry name" value="Tail-specific_protease"/>
</dbReference>
<dbReference type="AlphaFoldDB" id="A0A2S9JTV6"/>
<keyword evidence="3" id="KW-1185">Reference proteome</keyword>
<organism evidence="2 3">
    <name type="scientific">Sphingobacterium gobiense</name>
    <dbReference type="NCBI Taxonomy" id="1382456"/>
    <lineage>
        <taxon>Bacteria</taxon>
        <taxon>Pseudomonadati</taxon>
        <taxon>Bacteroidota</taxon>
        <taxon>Sphingobacteriia</taxon>
        <taxon>Sphingobacteriales</taxon>
        <taxon>Sphingobacteriaceae</taxon>
        <taxon>Sphingobacterium</taxon>
    </lineage>
</organism>
<dbReference type="Gene3D" id="3.30.750.44">
    <property type="match status" value="1"/>
</dbReference>
<evidence type="ECO:0000259" key="1">
    <source>
        <dbReference type="SMART" id="SM00245"/>
    </source>
</evidence>
<accession>A0A2S9JTV6</accession>
<dbReference type="Proteomes" id="UP000238642">
    <property type="component" value="Unassembled WGS sequence"/>
</dbReference>